<evidence type="ECO:0000256" key="8">
    <source>
        <dbReference type="ARBA" id="ARBA00049348"/>
    </source>
</evidence>
<evidence type="ECO:0000256" key="3">
    <source>
        <dbReference type="ARBA" id="ARBA00011918"/>
    </source>
</evidence>
<dbReference type="GO" id="GO:0032259">
    <property type="term" value="P:methylation"/>
    <property type="evidence" value="ECO:0007669"/>
    <property type="project" value="UniProtKB-KW"/>
</dbReference>
<evidence type="ECO:0000256" key="4">
    <source>
        <dbReference type="ARBA" id="ARBA00022603"/>
    </source>
</evidence>
<dbReference type="STRING" id="1051072.SeseC_00610"/>
<evidence type="ECO:0000313" key="13">
    <source>
        <dbReference type="Proteomes" id="UP000255476"/>
    </source>
</evidence>
<comment type="catalytic activity">
    <reaction evidence="1">
        <text>a 4-O-methyl-thymidine in DNA + L-cysteinyl-[protein] = a thymidine in DNA + S-methyl-L-cysteinyl-[protein]</text>
        <dbReference type="Rhea" id="RHEA:53428"/>
        <dbReference type="Rhea" id="RHEA-COMP:10131"/>
        <dbReference type="Rhea" id="RHEA-COMP:10132"/>
        <dbReference type="Rhea" id="RHEA-COMP:13555"/>
        <dbReference type="Rhea" id="RHEA-COMP:13556"/>
        <dbReference type="ChEBI" id="CHEBI:29950"/>
        <dbReference type="ChEBI" id="CHEBI:82612"/>
        <dbReference type="ChEBI" id="CHEBI:137386"/>
        <dbReference type="ChEBI" id="CHEBI:137387"/>
        <dbReference type="EC" id="2.1.1.63"/>
    </reaction>
</comment>
<dbReference type="InterPro" id="IPR036631">
    <property type="entry name" value="MGMT_N_sf"/>
</dbReference>
<feature type="domain" description="Methylguanine DNA methyltransferase ribonuclease-like" evidence="10">
    <location>
        <begin position="10"/>
        <end position="73"/>
    </location>
</feature>
<evidence type="ECO:0000256" key="1">
    <source>
        <dbReference type="ARBA" id="ARBA00001286"/>
    </source>
</evidence>
<protein>
    <recommendedName>
        <fullName evidence="3">methylated-DNA--[protein]-cysteine S-methyltransferase</fullName>
        <ecNumber evidence="3">2.1.1.63</ecNumber>
    </recommendedName>
</protein>
<dbReference type="Proteomes" id="UP000269903">
    <property type="component" value="Chromosome"/>
</dbReference>
<dbReference type="NCBIfam" id="TIGR00589">
    <property type="entry name" value="ogt"/>
    <property type="match status" value="1"/>
</dbReference>
<keyword evidence="4 12" id="KW-0489">Methyltransferase</keyword>
<comment type="catalytic activity">
    <reaction evidence="8">
        <text>a 6-O-methyl-2'-deoxyguanosine in DNA + L-cysteinyl-[protein] = S-methyl-L-cysteinyl-[protein] + a 2'-deoxyguanosine in DNA</text>
        <dbReference type="Rhea" id="RHEA:24000"/>
        <dbReference type="Rhea" id="RHEA-COMP:10131"/>
        <dbReference type="Rhea" id="RHEA-COMP:10132"/>
        <dbReference type="Rhea" id="RHEA-COMP:11367"/>
        <dbReference type="Rhea" id="RHEA-COMP:11368"/>
        <dbReference type="ChEBI" id="CHEBI:29950"/>
        <dbReference type="ChEBI" id="CHEBI:82612"/>
        <dbReference type="ChEBI" id="CHEBI:85445"/>
        <dbReference type="ChEBI" id="CHEBI:85448"/>
        <dbReference type="EC" id="2.1.1.63"/>
    </reaction>
</comment>
<comment type="similarity">
    <text evidence="2">Belongs to the MGMT family.</text>
</comment>
<dbReference type="Gene3D" id="1.10.10.10">
    <property type="entry name" value="Winged helix-like DNA-binding domain superfamily/Winged helix DNA-binding domain"/>
    <property type="match status" value="1"/>
</dbReference>
<dbReference type="PROSITE" id="PS00374">
    <property type="entry name" value="MGMT"/>
    <property type="match status" value="1"/>
</dbReference>
<organism evidence="12 14">
    <name type="scientific">Streptococcus equi subsp. zooepidemicus</name>
    <dbReference type="NCBI Taxonomy" id="40041"/>
    <lineage>
        <taxon>Bacteria</taxon>
        <taxon>Bacillati</taxon>
        <taxon>Bacillota</taxon>
        <taxon>Bacilli</taxon>
        <taxon>Lactobacillales</taxon>
        <taxon>Streptococcaceae</taxon>
        <taxon>Streptococcus</taxon>
    </lineage>
</organism>
<dbReference type="GO" id="GO:0003908">
    <property type="term" value="F:methylated-DNA-[protein]-cysteine S-methyltransferase activity"/>
    <property type="evidence" value="ECO:0007669"/>
    <property type="project" value="UniProtKB-EC"/>
</dbReference>
<evidence type="ECO:0000313" key="14">
    <source>
        <dbReference type="Proteomes" id="UP000269903"/>
    </source>
</evidence>
<dbReference type="EMBL" id="LR134317">
    <property type="protein sequence ID" value="VEF08128.1"/>
    <property type="molecule type" value="Genomic_DNA"/>
</dbReference>
<accession>A0A2X3SFY3</accession>
<evidence type="ECO:0000313" key="12">
    <source>
        <dbReference type="EMBL" id="VEF08128.1"/>
    </source>
</evidence>
<dbReference type="PANTHER" id="PTHR10815">
    <property type="entry name" value="METHYLATED-DNA--PROTEIN-CYSTEINE METHYLTRANSFERASE"/>
    <property type="match status" value="1"/>
</dbReference>
<evidence type="ECO:0000256" key="7">
    <source>
        <dbReference type="ARBA" id="ARBA00023204"/>
    </source>
</evidence>
<dbReference type="InterPro" id="IPR001497">
    <property type="entry name" value="MethylDNA_cys_MeTrfase_AS"/>
</dbReference>
<evidence type="ECO:0000256" key="6">
    <source>
        <dbReference type="ARBA" id="ARBA00022763"/>
    </source>
</evidence>
<dbReference type="Gene3D" id="3.30.160.70">
    <property type="entry name" value="Methylated DNA-protein cysteine methyltransferase domain"/>
    <property type="match status" value="1"/>
</dbReference>
<dbReference type="InterPro" id="IPR014048">
    <property type="entry name" value="MethylDNA_cys_MeTrfase_DNA-bd"/>
</dbReference>
<evidence type="ECO:0000313" key="11">
    <source>
        <dbReference type="EMBL" id="SUO79632.1"/>
    </source>
</evidence>
<gene>
    <name evidence="12" type="primary">ogt</name>
    <name evidence="12" type="ORF">NCTC6180_01367</name>
    <name evidence="11" type="ORF">NCTC7023_00080</name>
</gene>
<dbReference type="Proteomes" id="UP000255476">
    <property type="component" value="Unassembled WGS sequence"/>
</dbReference>
<keyword evidence="5 12" id="KW-0808">Transferase</keyword>
<dbReference type="SUPFAM" id="SSF46767">
    <property type="entry name" value="Methylated DNA-protein cysteine methyltransferase, C-terminal domain"/>
    <property type="match status" value="1"/>
</dbReference>
<dbReference type="GO" id="GO:0006281">
    <property type="term" value="P:DNA repair"/>
    <property type="evidence" value="ECO:0007669"/>
    <property type="project" value="UniProtKB-KW"/>
</dbReference>
<evidence type="ECO:0000259" key="9">
    <source>
        <dbReference type="Pfam" id="PF01035"/>
    </source>
</evidence>
<evidence type="ECO:0000256" key="2">
    <source>
        <dbReference type="ARBA" id="ARBA00008711"/>
    </source>
</evidence>
<dbReference type="Pfam" id="PF01035">
    <property type="entry name" value="DNA_binding_1"/>
    <property type="match status" value="1"/>
</dbReference>
<dbReference type="InterPro" id="IPR036217">
    <property type="entry name" value="MethylDNA_cys_MeTrfase_DNAb"/>
</dbReference>
<dbReference type="EC" id="2.1.1.63" evidence="3"/>
<name>A0A2X3SFY3_STRSZ</name>
<dbReference type="FunFam" id="1.10.10.10:FF:000214">
    <property type="entry name" value="Methylated-DNA--protein-cysteine methyltransferase"/>
    <property type="match status" value="1"/>
</dbReference>
<feature type="domain" description="Methylated-DNA-[protein]-cysteine S-methyltransferase DNA binding" evidence="9">
    <location>
        <begin position="86"/>
        <end position="164"/>
    </location>
</feature>
<dbReference type="RefSeq" id="WP_012679132.1">
    <property type="nucleotide sequence ID" value="NZ_CP046040.1"/>
</dbReference>
<dbReference type="SUPFAM" id="SSF53155">
    <property type="entry name" value="Methylated DNA-protein cysteine methyltransferase domain"/>
    <property type="match status" value="1"/>
</dbReference>
<dbReference type="CDD" id="cd06445">
    <property type="entry name" value="ATase"/>
    <property type="match status" value="1"/>
</dbReference>
<reference evidence="11 13" key="1">
    <citation type="submission" date="2018-06" db="EMBL/GenBank/DDBJ databases">
        <authorList>
            <consortium name="Pathogen Informatics"/>
            <person name="Doyle S."/>
        </authorList>
    </citation>
    <scope>NUCLEOTIDE SEQUENCE [LARGE SCALE GENOMIC DNA]</scope>
    <source>
        <strain evidence="11 13">NCTC7023</strain>
    </source>
</reference>
<evidence type="ECO:0000256" key="5">
    <source>
        <dbReference type="ARBA" id="ARBA00022679"/>
    </source>
</evidence>
<sequence length="170" mass="19304">MWGGQILPLYECVYQSPLGKISLVATDVALIGAWFEGQRYFQAGIKVQPIWQEQHALLKRACLWLDAYFERKPYPMLDCLSPQGTDFQRAVWRELQTIRWGETLSYGELAKRLQCRSAQAVGGAIGRNPLSIFIPCHRVLAADGRLIGYAGGLEKKAWLLRHEQISVNKE</sequence>
<dbReference type="Pfam" id="PF02870">
    <property type="entry name" value="Methyltransf_1N"/>
    <property type="match status" value="1"/>
</dbReference>
<proteinExistence type="inferred from homology"/>
<dbReference type="InterPro" id="IPR036388">
    <property type="entry name" value="WH-like_DNA-bd_sf"/>
</dbReference>
<reference evidence="12 14" key="2">
    <citation type="submission" date="2018-12" db="EMBL/GenBank/DDBJ databases">
        <authorList>
            <consortium name="Pathogen Informatics"/>
        </authorList>
    </citation>
    <scope>NUCLEOTIDE SEQUENCE [LARGE SCALE GENOMIC DNA]</scope>
    <source>
        <strain evidence="12 14">NCTC6180</strain>
    </source>
</reference>
<dbReference type="PANTHER" id="PTHR10815:SF5">
    <property type="entry name" value="METHYLATED-DNA--PROTEIN-CYSTEINE METHYLTRANSFERASE"/>
    <property type="match status" value="1"/>
</dbReference>
<dbReference type="EMBL" id="UHHT01000001">
    <property type="protein sequence ID" value="SUO79632.1"/>
    <property type="molecule type" value="Genomic_DNA"/>
</dbReference>
<dbReference type="GeneID" id="83704372"/>
<keyword evidence="6" id="KW-0227">DNA damage</keyword>
<keyword evidence="7" id="KW-0234">DNA repair</keyword>
<evidence type="ECO:0000259" key="10">
    <source>
        <dbReference type="Pfam" id="PF02870"/>
    </source>
</evidence>
<dbReference type="AlphaFoldDB" id="A0A2X3SFY3"/>
<dbReference type="InterPro" id="IPR008332">
    <property type="entry name" value="MethylG_MeTrfase_N"/>
</dbReference>